<keyword evidence="3" id="KW-1185">Reference proteome</keyword>
<evidence type="ECO:0000256" key="1">
    <source>
        <dbReference type="SAM" id="MobiDB-lite"/>
    </source>
</evidence>
<reference evidence="2" key="1">
    <citation type="submission" date="2013-11" db="EMBL/GenBank/DDBJ databases">
        <title>Draft genome sequence of the broad-host-range Rhizobium sp. LPU83 strain, a member of the low-genetic diversity Oregon-like Rhizobium sp. group.</title>
        <authorList>
            <person name="Wibberg D."/>
            <person name="Puehler A."/>
            <person name="Schlueter A."/>
        </authorList>
    </citation>
    <scope>NUCLEOTIDE SEQUENCE [LARGE SCALE GENOMIC DNA]</scope>
    <source>
        <strain evidence="2">LPU83</strain>
        <plasmid evidence="2">pLPU83d</plasmid>
    </source>
</reference>
<proteinExistence type="predicted"/>
<feature type="compositionally biased region" description="Basic and acidic residues" evidence="1">
    <location>
        <begin position="62"/>
        <end position="71"/>
    </location>
</feature>
<geneLocation type="plasmid" evidence="2 3">
    <name>pLPU83d</name>
</geneLocation>
<gene>
    <name evidence="2" type="ORF">LPU83_pLPU83d_0681</name>
</gene>
<evidence type="ECO:0000313" key="2">
    <source>
        <dbReference type="EMBL" id="CDM62051.1"/>
    </source>
</evidence>
<accession>W6S784</accession>
<feature type="region of interest" description="Disordered" evidence="1">
    <location>
        <begin position="1"/>
        <end position="28"/>
    </location>
</feature>
<sequence length="90" mass="9405">MKEAAAAERTDHRDAGSDPSAAAARAPSIMKKRACIGSRHSYASASFLHGGHRTLGAASRNNGDRPGRKDGVPLVERGVEPSARQSRAIA</sequence>
<feature type="compositionally biased region" description="Low complexity" evidence="1">
    <location>
        <begin position="17"/>
        <end position="27"/>
    </location>
</feature>
<keyword evidence="2" id="KW-0614">Plasmid</keyword>
<protein>
    <submittedName>
        <fullName evidence="2">Uncharacterized protein</fullName>
    </submittedName>
</protein>
<organism evidence="2 3">
    <name type="scientific">Rhizobium favelukesii</name>
    <dbReference type="NCBI Taxonomy" id="348824"/>
    <lineage>
        <taxon>Bacteria</taxon>
        <taxon>Pseudomonadati</taxon>
        <taxon>Pseudomonadota</taxon>
        <taxon>Alphaproteobacteria</taxon>
        <taxon>Hyphomicrobiales</taxon>
        <taxon>Rhizobiaceae</taxon>
        <taxon>Rhizobium/Agrobacterium group</taxon>
        <taxon>Rhizobium</taxon>
    </lineage>
</organism>
<dbReference type="Proteomes" id="UP000019443">
    <property type="component" value="Plasmid pLPU83d"/>
</dbReference>
<dbReference type="AlphaFoldDB" id="W6S784"/>
<name>W6S784_9HYPH</name>
<dbReference type="KEGG" id="rhl:LPU83_pLPU83d_0681"/>
<feature type="compositionally biased region" description="Basic and acidic residues" evidence="1">
    <location>
        <begin position="1"/>
        <end position="16"/>
    </location>
</feature>
<dbReference type="HOGENOM" id="CLU_2438726_0_0_5"/>
<dbReference type="EMBL" id="HG916855">
    <property type="protein sequence ID" value="CDM62051.1"/>
    <property type="molecule type" value="Genomic_DNA"/>
</dbReference>
<evidence type="ECO:0000313" key="3">
    <source>
        <dbReference type="Proteomes" id="UP000019443"/>
    </source>
</evidence>
<feature type="region of interest" description="Disordered" evidence="1">
    <location>
        <begin position="53"/>
        <end position="90"/>
    </location>
</feature>